<dbReference type="EMBL" id="JACHGN010000006">
    <property type="protein sequence ID" value="MBB5133484.1"/>
    <property type="molecule type" value="Genomic_DNA"/>
</dbReference>
<keyword evidence="3" id="KW-1185">Reference proteome</keyword>
<evidence type="ECO:0000313" key="3">
    <source>
        <dbReference type="Proteomes" id="UP000578449"/>
    </source>
</evidence>
<proteinExistence type="predicted"/>
<evidence type="ECO:0008006" key="4">
    <source>
        <dbReference type="Google" id="ProtNLM"/>
    </source>
</evidence>
<comment type="caution">
    <text evidence="2">The sequence shown here is derived from an EMBL/GenBank/DDBJ whole genome shotgun (WGS) entry which is preliminary data.</text>
</comment>
<keyword evidence="1" id="KW-0732">Signal</keyword>
<feature type="signal peptide" evidence="1">
    <location>
        <begin position="1"/>
        <end position="30"/>
    </location>
</feature>
<evidence type="ECO:0000313" key="2">
    <source>
        <dbReference type="EMBL" id="MBB5133484.1"/>
    </source>
</evidence>
<dbReference type="AlphaFoldDB" id="A0A840NXA8"/>
<gene>
    <name evidence="2" type="ORF">HNP84_003210</name>
</gene>
<dbReference type="Proteomes" id="UP000578449">
    <property type="component" value="Unassembled WGS sequence"/>
</dbReference>
<feature type="chain" id="PRO_5032696582" description="Peptidase inhibitor family I36" evidence="1">
    <location>
        <begin position="31"/>
        <end position="126"/>
    </location>
</feature>
<reference evidence="2 3" key="1">
    <citation type="submission" date="2020-08" db="EMBL/GenBank/DDBJ databases">
        <title>Genomic Encyclopedia of Type Strains, Phase IV (KMG-IV): sequencing the most valuable type-strain genomes for metagenomic binning, comparative biology and taxonomic classification.</title>
        <authorList>
            <person name="Goeker M."/>
        </authorList>
    </citation>
    <scope>NUCLEOTIDE SEQUENCE [LARGE SCALE GENOMIC DNA]</scope>
    <source>
        <strain evidence="2 3">DSM 45615</strain>
    </source>
</reference>
<protein>
    <recommendedName>
        <fullName evidence="4">Peptidase inhibitor family I36</fullName>
    </recommendedName>
</protein>
<dbReference type="RefSeq" id="WP_185050443.1">
    <property type="nucleotide sequence ID" value="NZ_BAABIX010000001.1"/>
</dbReference>
<sequence>MKAKTLVAAGVGALTLAVGLPGAFQAQAHAAGRAVCPDGAVCLWDDNDFRPSGCYMEWRPSDGTKALPGCMVDDVGSFIAEAHACFVDTYSGGIRESHRAQPGDYSRAYEYGGKFGNRMDQIRPSC</sequence>
<accession>A0A840NXA8</accession>
<dbReference type="Pfam" id="PF03995">
    <property type="entry name" value="Inhibitor_I36"/>
    <property type="match status" value="1"/>
</dbReference>
<name>A0A840NXA8_9ACTN</name>
<evidence type="ECO:0000256" key="1">
    <source>
        <dbReference type="SAM" id="SignalP"/>
    </source>
</evidence>
<organism evidence="2 3">
    <name type="scientific">Thermocatellispora tengchongensis</name>
    <dbReference type="NCBI Taxonomy" id="1073253"/>
    <lineage>
        <taxon>Bacteria</taxon>
        <taxon>Bacillati</taxon>
        <taxon>Actinomycetota</taxon>
        <taxon>Actinomycetes</taxon>
        <taxon>Streptosporangiales</taxon>
        <taxon>Streptosporangiaceae</taxon>
        <taxon>Thermocatellispora</taxon>
    </lineage>
</organism>